<reference evidence="3" key="2">
    <citation type="submission" date="2016-12" db="EMBL/GenBank/DDBJ databases">
        <authorList>
            <person name="Gulvik C.A."/>
        </authorList>
    </citation>
    <scope>NUCLEOTIDE SEQUENCE [LARGE SCALE GENOMIC DNA]</scope>
    <source>
        <strain evidence="3">ATCC 51725</strain>
    </source>
</reference>
<keyword evidence="3" id="KW-1185">Reference proteome</keyword>
<dbReference type="Proteomes" id="UP000186437">
    <property type="component" value="Unassembled WGS sequence"/>
</dbReference>
<dbReference type="AlphaFoldDB" id="A0A1Q8EBC5"/>
<dbReference type="RefSeq" id="WP_075099852.1">
    <property type="nucleotide sequence ID" value="NZ_MSJL01000053.1"/>
</dbReference>
<dbReference type="OrthoDB" id="2209050at2"/>
<accession>A0A1Q8EBC5</accession>
<proteinExistence type="predicted"/>
<name>A0A1Q8EBC5_STRAI</name>
<evidence type="ECO:0000313" key="4">
    <source>
        <dbReference type="Proteomes" id="UP000255213"/>
    </source>
</evidence>
<gene>
    <name evidence="1" type="ORF">BU200_09110</name>
    <name evidence="2" type="ORF">NCTC12957_00074</name>
</gene>
<dbReference type="Proteomes" id="UP000255213">
    <property type="component" value="Unassembled WGS sequence"/>
</dbReference>
<evidence type="ECO:0000313" key="3">
    <source>
        <dbReference type="Proteomes" id="UP000186437"/>
    </source>
</evidence>
<reference evidence="2 4" key="3">
    <citation type="submission" date="2018-06" db="EMBL/GenBank/DDBJ databases">
        <authorList>
            <consortium name="Pathogen Informatics"/>
            <person name="Doyle S."/>
        </authorList>
    </citation>
    <scope>NUCLEOTIDE SEQUENCE [LARGE SCALE GENOMIC DNA]</scope>
    <source>
        <strain evidence="2 4">NCTC12957</strain>
    </source>
</reference>
<dbReference type="EMBL" id="MSJL01000053">
    <property type="protein sequence ID" value="OLF49106.1"/>
    <property type="molecule type" value="Genomic_DNA"/>
</dbReference>
<evidence type="ECO:0000313" key="2">
    <source>
        <dbReference type="EMBL" id="SUN04968.1"/>
    </source>
</evidence>
<sequence>MQFLGQELAFSRNRELQELVILVPKEKTIEKLSGGNPFYNSYISLNNIHINYLDWAGYISGDNVTMESGTIHSSNIGSFYFSNSHLKNMMIDAPVATQSYQTSTLENVTIQNASSIFLNDTTIIGTTKVETVGAYHSPINVDLSAKSKKDTQLDLTITYDWEKLYQNYYYPSAYTNQETDETTTAQEEAFRKEHLEQMGIRAGSEYKDLKIEENKDGAKAVYTPKDAPNKLIIQTTNELIILGTLKSSH</sequence>
<evidence type="ECO:0000313" key="1">
    <source>
        <dbReference type="EMBL" id="OLF49106.1"/>
    </source>
</evidence>
<dbReference type="EMBL" id="UHEN01000001">
    <property type="protein sequence ID" value="SUN04968.1"/>
    <property type="molecule type" value="Genomic_DNA"/>
</dbReference>
<reference evidence="1" key="1">
    <citation type="submission" date="2016-12" db="EMBL/GenBank/DDBJ databases">
        <authorList>
            <person name="Song W.-J."/>
            <person name="Kurnit D.M."/>
        </authorList>
    </citation>
    <scope>NUCLEOTIDE SEQUENCE [LARGE SCALE GENOMIC DNA]</scope>
    <source>
        <strain evidence="1">ATCC 51725</strain>
    </source>
</reference>
<organism evidence="1 3">
    <name type="scientific">Streptococcus acidominimus</name>
    <dbReference type="NCBI Taxonomy" id="1326"/>
    <lineage>
        <taxon>Bacteria</taxon>
        <taxon>Bacillati</taxon>
        <taxon>Bacillota</taxon>
        <taxon>Bacilli</taxon>
        <taxon>Lactobacillales</taxon>
        <taxon>Streptococcaceae</taxon>
        <taxon>Streptococcus</taxon>
    </lineage>
</organism>
<protein>
    <submittedName>
        <fullName evidence="2">Putative membrane associated protein</fullName>
    </submittedName>
</protein>